<organism evidence="1 2">
    <name type="scientific">Paenibacillus taihuensis</name>
    <dbReference type="NCBI Taxonomy" id="1156355"/>
    <lineage>
        <taxon>Bacteria</taxon>
        <taxon>Bacillati</taxon>
        <taxon>Bacillota</taxon>
        <taxon>Bacilli</taxon>
        <taxon>Bacillales</taxon>
        <taxon>Paenibacillaceae</taxon>
        <taxon>Paenibacillus</taxon>
    </lineage>
</organism>
<reference evidence="1 2" key="1">
    <citation type="submission" date="2018-08" db="EMBL/GenBank/DDBJ databases">
        <title>Genomic Encyclopedia of Type Strains, Phase III (KMG-III): the genomes of soil and plant-associated and newly described type strains.</title>
        <authorList>
            <person name="Whitman W."/>
        </authorList>
    </citation>
    <scope>NUCLEOTIDE SEQUENCE [LARGE SCALE GENOMIC DNA]</scope>
    <source>
        <strain evidence="1 2">CGMCC 1.10966</strain>
    </source>
</reference>
<dbReference type="Proteomes" id="UP000256304">
    <property type="component" value="Unassembled WGS sequence"/>
</dbReference>
<proteinExistence type="predicted"/>
<dbReference type="AlphaFoldDB" id="A0A3D9R237"/>
<protein>
    <submittedName>
        <fullName evidence="1">Uncharacterized protein</fullName>
    </submittedName>
</protein>
<evidence type="ECO:0000313" key="2">
    <source>
        <dbReference type="Proteomes" id="UP000256304"/>
    </source>
</evidence>
<gene>
    <name evidence="1" type="ORF">A8990_1363</name>
</gene>
<keyword evidence="2" id="KW-1185">Reference proteome</keyword>
<sequence length="292" mass="33423">MQVSTYEKMDDKTDMLIRLIKAFVQEAILPFSESLPVIISYEKKKTEVVGNSPFNEKGLDKLYKLLKKGDIIDVSIRENLTFDYWDAAPQYYIPRIGLGLHWWGDTRPASDPVWRINKYMNTFSFALSERVFGPVVPQDIQRLFIQLFRMVVSELNAVTGQISFDSTRADSAVSRTHFEGYHGIDPEKQPGYTERLHGYHWMNLLTSGHIAKLGGVDYVLQEAPAYRKEILEINGESAILLQLTEDINDYSDDALRTLRTFFLPLLHWDSVSGEGASFYAQNPTITARLVED</sequence>
<name>A0A3D9R237_9BACL</name>
<comment type="caution">
    <text evidence="1">The sequence shown here is derived from an EMBL/GenBank/DDBJ whole genome shotgun (WGS) entry which is preliminary data.</text>
</comment>
<evidence type="ECO:0000313" key="1">
    <source>
        <dbReference type="EMBL" id="REE68738.1"/>
    </source>
</evidence>
<accession>A0A3D9R237</accession>
<dbReference type="EMBL" id="QTTN01000036">
    <property type="protein sequence ID" value="REE68738.1"/>
    <property type="molecule type" value="Genomic_DNA"/>
</dbReference>